<dbReference type="EMBL" id="CP013195">
    <property type="protein sequence ID" value="ALO47969.1"/>
    <property type="molecule type" value="Genomic_DNA"/>
</dbReference>
<name>A0A0S2KI37_9BACT</name>
<protein>
    <recommendedName>
        <fullName evidence="5">FMN-binding domain-containing protein</fullName>
    </recommendedName>
</protein>
<dbReference type="Proteomes" id="UP000056252">
    <property type="component" value="Chromosome"/>
</dbReference>
<evidence type="ECO:0000256" key="3">
    <source>
        <dbReference type="ARBA" id="ARBA00023136"/>
    </source>
</evidence>
<gene>
    <name evidence="6" type="ORF">AS203_01710</name>
</gene>
<dbReference type="Pfam" id="PF04205">
    <property type="entry name" value="FMN_bind"/>
    <property type="match status" value="1"/>
</dbReference>
<dbReference type="eggNOG" id="COG3976">
    <property type="taxonomic scope" value="Bacteria"/>
</dbReference>
<keyword evidence="7" id="KW-1185">Reference proteome</keyword>
<dbReference type="InterPro" id="IPR052378">
    <property type="entry name" value="NosR_regulator"/>
</dbReference>
<feature type="transmembrane region" description="Helical" evidence="4">
    <location>
        <begin position="169"/>
        <end position="186"/>
    </location>
</feature>
<dbReference type="PANTHER" id="PTHR30224:SF4">
    <property type="entry name" value="ELECTRON TRANSPORT PROTEIN YCCM-RELATED"/>
    <property type="match status" value="1"/>
</dbReference>
<dbReference type="GO" id="GO:0010181">
    <property type="term" value="F:FMN binding"/>
    <property type="evidence" value="ECO:0007669"/>
    <property type="project" value="InterPro"/>
</dbReference>
<dbReference type="InterPro" id="IPR017896">
    <property type="entry name" value="4Fe4S_Fe-S-bd"/>
</dbReference>
<keyword evidence="4" id="KW-1133">Transmembrane helix</keyword>
<feature type="transmembrane region" description="Helical" evidence="4">
    <location>
        <begin position="289"/>
        <end position="306"/>
    </location>
</feature>
<sequence length="360" mass="40107">MNQDKIKQLLSLITCVMVIMGVAINRDHKVLGHDLATPQAAQSKTIQADTMRTEADGTIVINTTNLAKDISGYGGQVPLEIYVKDGRVVKVKALKNSETPDFFEEASRLLTRWNSKTPDEALAMKVNGISGATFSSRGIIGNMQRGLQYAQKKASTPSFADRIDKSPQSLIGLIVVLAGAILPLFWKDKRYRMVQMILNIGILGLWCGTFISYSLIVNYMSAGIDPWTSLIPIVMLITAFVYPLFGKKNHYCHYICPCGALQDLAGKTRKRKWKMSSKTVKQLSNIRQLLWSVLMVLMLAGVWFQWMDYEIFTAFIFRSASIVVLLFAGIVTALSVFVPRPYCRFICPTGTLFKIAQGGQ</sequence>
<feature type="domain" description="FMN-binding" evidence="5">
    <location>
        <begin position="72"/>
        <end position="150"/>
    </location>
</feature>
<dbReference type="PANTHER" id="PTHR30224">
    <property type="entry name" value="ELECTRON TRANSPORT PROTEIN"/>
    <property type="match status" value="1"/>
</dbReference>
<dbReference type="KEGG" id="peo:AS203_01710"/>
<dbReference type="GO" id="GO:0005886">
    <property type="term" value="C:plasma membrane"/>
    <property type="evidence" value="ECO:0007669"/>
    <property type="project" value="UniProtKB-SubCell"/>
</dbReference>
<dbReference type="OrthoDB" id="9806398at2"/>
<proteinExistence type="predicted"/>
<dbReference type="RefSeq" id="WP_025066678.1">
    <property type="nucleotide sequence ID" value="NZ_CP013195.1"/>
</dbReference>
<dbReference type="SMART" id="SM00900">
    <property type="entry name" value="FMN_bind"/>
    <property type="match status" value="1"/>
</dbReference>
<evidence type="ECO:0000256" key="2">
    <source>
        <dbReference type="ARBA" id="ARBA00022475"/>
    </source>
</evidence>
<evidence type="ECO:0000256" key="4">
    <source>
        <dbReference type="SAM" id="Phobius"/>
    </source>
</evidence>
<comment type="subcellular location">
    <subcellularLocation>
        <location evidence="1">Cell membrane</location>
    </subcellularLocation>
</comment>
<keyword evidence="4" id="KW-0812">Transmembrane</keyword>
<evidence type="ECO:0000313" key="7">
    <source>
        <dbReference type="Proteomes" id="UP000056252"/>
    </source>
</evidence>
<dbReference type="STRING" id="76123.AS203_01710"/>
<feature type="transmembrane region" description="Helical" evidence="4">
    <location>
        <begin position="227"/>
        <end position="245"/>
    </location>
</feature>
<organism evidence="6 7">
    <name type="scientific">Hoylesella enoeca</name>
    <dbReference type="NCBI Taxonomy" id="76123"/>
    <lineage>
        <taxon>Bacteria</taxon>
        <taxon>Pseudomonadati</taxon>
        <taxon>Bacteroidota</taxon>
        <taxon>Bacteroidia</taxon>
        <taxon>Bacteroidales</taxon>
        <taxon>Prevotellaceae</taxon>
        <taxon>Hoylesella</taxon>
    </lineage>
</organism>
<keyword evidence="3 4" id="KW-0472">Membrane</keyword>
<evidence type="ECO:0000313" key="6">
    <source>
        <dbReference type="EMBL" id="ALO47969.1"/>
    </source>
</evidence>
<dbReference type="InterPro" id="IPR007329">
    <property type="entry name" value="FMN-bd"/>
</dbReference>
<reference evidence="7" key="1">
    <citation type="submission" date="2015-11" db="EMBL/GenBank/DDBJ databases">
        <authorList>
            <person name="Holder M.E."/>
            <person name="Ajami N.J."/>
            <person name="Petrosino J.F."/>
        </authorList>
    </citation>
    <scope>NUCLEOTIDE SEQUENCE [LARGE SCALE GENOMIC DNA]</scope>
    <source>
        <strain evidence="7">F0113</strain>
    </source>
</reference>
<dbReference type="AlphaFoldDB" id="A0A0S2KI37"/>
<evidence type="ECO:0000256" key="1">
    <source>
        <dbReference type="ARBA" id="ARBA00004236"/>
    </source>
</evidence>
<dbReference type="eggNOG" id="COG0348">
    <property type="taxonomic scope" value="Bacteria"/>
</dbReference>
<evidence type="ECO:0000259" key="5">
    <source>
        <dbReference type="SMART" id="SM00900"/>
    </source>
</evidence>
<dbReference type="Pfam" id="PF12801">
    <property type="entry name" value="Fer4_5"/>
    <property type="match status" value="2"/>
</dbReference>
<accession>A0A0S2KI37</accession>
<keyword evidence="2" id="KW-1003">Cell membrane</keyword>
<feature type="transmembrane region" description="Helical" evidence="4">
    <location>
        <begin position="312"/>
        <end position="338"/>
    </location>
</feature>
<feature type="transmembrane region" description="Helical" evidence="4">
    <location>
        <begin position="198"/>
        <end position="221"/>
    </location>
</feature>